<dbReference type="OrthoDB" id="5421601at2759"/>
<dbReference type="STRING" id="1388766.A0A017SGM4"/>
<dbReference type="RefSeq" id="XP_040639765.1">
    <property type="nucleotide sequence ID" value="XM_040781557.1"/>
</dbReference>
<keyword evidence="2" id="KW-1185">Reference proteome</keyword>
<evidence type="ECO:0000313" key="1">
    <source>
        <dbReference type="EMBL" id="EYE96077.1"/>
    </source>
</evidence>
<dbReference type="HOGENOM" id="CLU_2061018_0_0_1"/>
<accession>A0A017SGM4</accession>
<evidence type="ECO:0000313" key="2">
    <source>
        <dbReference type="Proteomes" id="UP000019804"/>
    </source>
</evidence>
<dbReference type="EMBL" id="KK088419">
    <property type="protein sequence ID" value="EYE96077.1"/>
    <property type="molecule type" value="Genomic_DNA"/>
</dbReference>
<dbReference type="AlphaFoldDB" id="A0A017SGM4"/>
<dbReference type="GeneID" id="63696681"/>
<proteinExistence type="predicted"/>
<organism evidence="1 2">
    <name type="scientific">Aspergillus ruber (strain CBS 135680)</name>
    <dbReference type="NCBI Taxonomy" id="1388766"/>
    <lineage>
        <taxon>Eukaryota</taxon>
        <taxon>Fungi</taxon>
        <taxon>Dikarya</taxon>
        <taxon>Ascomycota</taxon>
        <taxon>Pezizomycotina</taxon>
        <taxon>Eurotiomycetes</taxon>
        <taxon>Eurotiomycetidae</taxon>
        <taxon>Eurotiales</taxon>
        <taxon>Aspergillaceae</taxon>
        <taxon>Aspergillus</taxon>
        <taxon>Aspergillus subgen. Aspergillus</taxon>
    </lineage>
</organism>
<protein>
    <submittedName>
        <fullName evidence="1">Uncharacterized protein</fullName>
    </submittedName>
</protein>
<name>A0A017SGM4_ASPRC</name>
<dbReference type="Proteomes" id="UP000019804">
    <property type="component" value="Unassembled WGS sequence"/>
</dbReference>
<gene>
    <name evidence="1" type="ORF">EURHEDRAFT_411229</name>
</gene>
<sequence>MCNLTSAASASHGLLLSHLIPASVYKLSLVSHGKSHHGKALDALFCELAARKDEQVPALEEFYLSCPRYADSLYKEQCEKLAAETEKAGVILHLTSWVLWTDLTWTEEMVNDRQTLLPR</sequence>
<reference evidence="2" key="1">
    <citation type="journal article" date="2014" name="Nat. Commun.">
        <title>Genomic adaptations of the halophilic Dead Sea filamentous fungus Eurotium rubrum.</title>
        <authorList>
            <person name="Kis-Papo T."/>
            <person name="Weig A.R."/>
            <person name="Riley R."/>
            <person name="Persoh D."/>
            <person name="Salamov A."/>
            <person name="Sun H."/>
            <person name="Lipzen A."/>
            <person name="Wasser S.P."/>
            <person name="Rambold G."/>
            <person name="Grigoriev I.V."/>
            <person name="Nevo E."/>
        </authorList>
    </citation>
    <scope>NUCLEOTIDE SEQUENCE [LARGE SCALE GENOMIC DNA]</scope>
    <source>
        <strain evidence="2">CBS 135680</strain>
    </source>
</reference>